<dbReference type="SUPFAM" id="SSF50630">
    <property type="entry name" value="Acid proteases"/>
    <property type="match status" value="1"/>
</dbReference>
<accession>A0A9Q0G8F7</accession>
<dbReference type="InterPro" id="IPR032799">
    <property type="entry name" value="TAXi_C"/>
</dbReference>
<feature type="non-terminal residue" evidence="7">
    <location>
        <position position="1"/>
    </location>
</feature>
<dbReference type="Proteomes" id="UP001141552">
    <property type="component" value="Unassembled WGS sequence"/>
</dbReference>
<sequence length="414" mass="46071">TNTTALTVAATATGKAKVTTLPLIHIDSVDSPFHKPGETTFERIKKSVERSHARIHELAGSNDGDDDDDDLQPVPIARNTQTKTFMVNFSIGDPPVSQLAFMDTGSPMLWLKCRDIQEPYPSYPIFNPRNSHTFRGLLCKNSSCPVVDCQPGVKYCPYTMSYLKPKVRSVGMYAFEQLTFYTIDGGMYKEEDILFGCSEMEENFDGDFRRNGIFGLSKRAGVNDLISQMGYQFSYCLGNVLYSNTYPYNSLSLDDGVKLQGPATPLALVEGVYYLTLQGISINGMMLDIDPNVFRRLPGGIVSGVVIDSGATLTFLTRAAYFTLKYELVPMIDDFVAHFHFADGVGLVFNESNLFYQNPLEFCLAISPTPTQRDVNLSIIGILAQQNYNVGYDLVNEKLYLDSIPDCESNYIII</sequence>
<comment type="caution">
    <text evidence="7">The sequence shown here is derived from an EMBL/GenBank/DDBJ whole genome shotgun (WGS) entry which is preliminary data.</text>
</comment>
<dbReference type="InterPro" id="IPR021109">
    <property type="entry name" value="Peptidase_aspartic_dom_sf"/>
</dbReference>
<evidence type="ECO:0000256" key="3">
    <source>
        <dbReference type="ARBA" id="ARBA00022750"/>
    </source>
</evidence>
<dbReference type="EMBL" id="JAKUCV010001648">
    <property type="protein sequence ID" value="KAJ4845509.1"/>
    <property type="molecule type" value="Genomic_DNA"/>
</dbReference>
<dbReference type="GO" id="GO:0006508">
    <property type="term" value="P:proteolysis"/>
    <property type="evidence" value="ECO:0007669"/>
    <property type="project" value="UniProtKB-KW"/>
</dbReference>
<keyword evidence="4" id="KW-0378">Hydrolase</keyword>
<evidence type="ECO:0000313" key="7">
    <source>
        <dbReference type="EMBL" id="KAJ4845509.1"/>
    </source>
</evidence>
<dbReference type="CDD" id="cd05476">
    <property type="entry name" value="pepsin_A_like_plant"/>
    <property type="match status" value="1"/>
</dbReference>
<comment type="similarity">
    <text evidence="1">Belongs to the peptidase A1 family.</text>
</comment>
<evidence type="ECO:0000256" key="1">
    <source>
        <dbReference type="ARBA" id="ARBA00007447"/>
    </source>
</evidence>
<feature type="domain" description="Peptidase A1" evidence="6">
    <location>
        <begin position="85"/>
        <end position="414"/>
    </location>
</feature>
<dbReference type="GO" id="GO:0004190">
    <property type="term" value="F:aspartic-type endopeptidase activity"/>
    <property type="evidence" value="ECO:0007669"/>
    <property type="project" value="UniProtKB-KW"/>
</dbReference>
<dbReference type="AlphaFoldDB" id="A0A9Q0G8F7"/>
<keyword evidence="5" id="KW-0325">Glycoprotein</keyword>
<dbReference type="GO" id="GO:0005576">
    <property type="term" value="C:extracellular region"/>
    <property type="evidence" value="ECO:0007669"/>
    <property type="project" value="TreeGrafter"/>
</dbReference>
<keyword evidence="3" id="KW-0064">Aspartyl protease</keyword>
<keyword evidence="8" id="KW-1185">Reference proteome</keyword>
<organism evidence="7 8">
    <name type="scientific">Turnera subulata</name>
    <dbReference type="NCBI Taxonomy" id="218843"/>
    <lineage>
        <taxon>Eukaryota</taxon>
        <taxon>Viridiplantae</taxon>
        <taxon>Streptophyta</taxon>
        <taxon>Embryophyta</taxon>
        <taxon>Tracheophyta</taxon>
        <taxon>Spermatophyta</taxon>
        <taxon>Magnoliopsida</taxon>
        <taxon>eudicotyledons</taxon>
        <taxon>Gunneridae</taxon>
        <taxon>Pentapetalae</taxon>
        <taxon>rosids</taxon>
        <taxon>fabids</taxon>
        <taxon>Malpighiales</taxon>
        <taxon>Passifloraceae</taxon>
        <taxon>Turnera</taxon>
    </lineage>
</organism>
<proteinExistence type="inferred from homology"/>
<dbReference type="Pfam" id="PF14541">
    <property type="entry name" value="TAXi_C"/>
    <property type="match status" value="1"/>
</dbReference>
<evidence type="ECO:0000313" key="8">
    <source>
        <dbReference type="Proteomes" id="UP001141552"/>
    </source>
</evidence>
<gene>
    <name evidence="7" type="ORF">Tsubulata_013028</name>
</gene>
<evidence type="ECO:0000256" key="5">
    <source>
        <dbReference type="ARBA" id="ARBA00023180"/>
    </source>
</evidence>
<keyword evidence="2" id="KW-0645">Protease</keyword>
<dbReference type="PANTHER" id="PTHR47967:SF14">
    <property type="entry name" value="EUKARYOTIC ASPARTYL PROTEASE FAMILY PROTEIN"/>
    <property type="match status" value="1"/>
</dbReference>
<name>A0A9Q0G8F7_9ROSI</name>
<evidence type="ECO:0000256" key="4">
    <source>
        <dbReference type="ARBA" id="ARBA00022801"/>
    </source>
</evidence>
<evidence type="ECO:0000256" key="2">
    <source>
        <dbReference type="ARBA" id="ARBA00022670"/>
    </source>
</evidence>
<dbReference type="InterPro" id="IPR032861">
    <property type="entry name" value="TAXi_N"/>
</dbReference>
<dbReference type="OrthoDB" id="1303193at2759"/>
<dbReference type="PROSITE" id="PS51767">
    <property type="entry name" value="PEPTIDASE_A1"/>
    <property type="match status" value="1"/>
</dbReference>
<dbReference type="Pfam" id="PF14543">
    <property type="entry name" value="TAXi_N"/>
    <property type="match status" value="1"/>
</dbReference>
<dbReference type="Gene3D" id="2.40.70.10">
    <property type="entry name" value="Acid Proteases"/>
    <property type="match status" value="3"/>
</dbReference>
<dbReference type="InterPro" id="IPR051708">
    <property type="entry name" value="Plant_Aspart_Prot_A1"/>
</dbReference>
<feature type="non-terminal residue" evidence="7">
    <location>
        <position position="414"/>
    </location>
</feature>
<dbReference type="InterPro" id="IPR034161">
    <property type="entry name" value="Pepsin-like_plant"/>
</dbReference>
<reference evidence="7" key="2">
    <citation type="journal article" date="2023" name="Plants (Basel)">
        <title>Annotation of the Turnera subulata (Passifloraceae) Draft Genome Reveals the S-Locus Evolved after the Divergence of Turneroideae from Passifloroideae in a Stepwise Manner.</title>
        <authorList>
            <person name="Henning P.M."/>
            <person name="Roalson E.H."/>
            <person name="Mir W."/>
            <person name="McCubbin A.G."/>
            <person name="Shore J.S."/>
        </authorList>
    </citation>
    <scope>NUCLEOTIDE SEQUENCE</scope>
    <source>
        <strain evidence="7">F60SS</strain>
    </source>
</reference>
<dbReference type="InterPro" id="IPR033121">
    <property type="entry name" value="PEPTIDASE_A1"/>
</dbReference>
<dbReference type="PANTHER" id="PTHR47967">
    <property type="entry name" value="OS07G0603500 PROTEIN-RELATED"/>
    <property type="match status" value="1"/>
</dbReference>
<reference evidence="7" key="1">
    <citation type="submission" date="2022-02" db="EMBL/GenBank/DDBJ databases">
        <authorList>
            <person name="Henning P.M."/>
            <person name="McCubbin A.G."/>
            <person name="Shore J.S."/>
        </authorList>
    </citation>
    <scope>NUCLEOTIDE SEQUENCE</scope>
    <source>
        <strain evidence="7">F60SS</strain>
        <tissue evidence="7">Leaves</tissue>
    </source>
</reference>
<protein>
    <recommendedName>
        <fullName evidence="6">Peptidase A1 domain-containing protein</fullName>
    </recommendedName>
</protein>
<evidence type="ECO:0000259" key="6">
    <source>
        <dbReference type="PROSITE" id="PS51767"/>
    </source>
</evidence>